<proteinExistence type="predicted"/>
<dbReference type="AlphaFoldDB" id="A0A9X3NL09"/>
<feature type="compositionally biased region" description="Basic and acidic residues" evidence="6">
    <location>
        <begin position="225"/>
        <end position="241"/>
    </location>
</feature>
<feature type="transmembrane region" description="Helical" evidence="7">
    <location>
        <begin position="262"/>
        <end position="285"/>
    </location>
</feature>
<evidence type="ECO:0000256" key="3">
    <source>
        <dbReference type="ARBA" id="ARBA00022692"/>
    </source>
</evidence>
<feature type="transmembrane region" description="Helical" evidence="7">
    <location>
        <begin position="50"/>
        <end position="71"/>
    </location>
</feature>
<dbReference type="InterPro" id="IPR011701">
    <property type="entry name" value="MFS"/>
</dbReference>
<feature type="transmembrane region" description="Helical" evidence="7">
    <location>
        <begin position="324"/>
        <end position="343"/>
    </location>
</feature>
<evidence type="ECO:0000256" key="5">
    <source>
        <dbReference type="ARBA" id="ARBA00023136"/>
    </source>
</evidence>
<dbReference type="EMBL" id="JAJAQC010000025">
    <property type="protein sequence ID" value="MDA0565657.1"/>
    <property type="molecule type" value="Genomic_DNA"/>
</dbReference>
<feature type="compositionally biased region" description="Basic and acidic residues" evidence="6">
    <location>
        <begin position="202"/>
        <end position="214"/>
    </location>
</feature>
<feature type="transmembrane region" description="Helical" evidence="7">
    <location>
        <begin position="20"/>
        <end position="44"/>
    </location>
</feature>
<evidence type="ECO:0000313" key="8">
    <source>
        <dbReference type="EMBL" id="MDA0565657.1"/>
    </source>
</evidence>
<dbReference type="Pfam" id="PF07690">
    <property type="entry name" value="MFS_1"/>
    <property type="match status" value="1"/>
</dbReference>
<dbReference type="PANTHER" id="PTHR23513:SF6">
    <property type="entry name" value="MAJOR FACILITATOR SUPERFAMILY ASSOCIATED DOMAIN-CONTAINING PROTEIN"/>
    <property type="match status" value="1"/>
</dbReference>
<dbReference type="Proteomes" id="UP001140076">
    <property type="component" value="Unassembled WGS sequence"/>
</dbReference>
<keyword evidence="4 7" id="KW-1133">Transmembrane helix</keyword>
<evidence type="ECO:0000256" key="7">
    <source>
        <dbReference type="SAM" id="Phobius"/>
    </source>
</evidence>
<keyword evidence="2" id="KW-1003">Cell membrane</keyword>
<protein>
    <submittedName>
        <fullName evidence="8">MFS transporter</fullName>
    </submittedName>
</protein>
<keyword evidence="5 7" id="KW-0472">Membrane</keyword>
<dbReference type="PANTHER" id="PTHR23513">
    <property type="entry name" value="INTEGRAL MEMBRANE EFFLUX PROTEIN-RELATED"/>
    <property type="match status" value="1"/>
</dbReference>
<feature type="transmembrane region" description="Helical" evidence="7">
    <location>
        <begin position="291"/>
        <end position="317"/>
    </location>
</feature>
<evidence type="ECO:0000256" key="1">
    <source>
        <dbReference type="ARBA" id="ARBA00004651"/>
    </source>
</evidence>
<comment type="caution">
    <text evidence="8">The sequence shown here is derived from an EMBL/GenBank/DDBJ whole genome shotgun (WGS) entry which is preliminary data.</text>
</comment>
<dbReference type="RefSeq" id="WP_270072933.1">
    <property type="nucleotide sequence ID" value="NZ_JAJAQC010000025.1"/>
</dbReference>
<comment type="subcellular location">
    <subcellularLocation>
        <location evidence="1">Cell membrane</location>
        <topology evidence="1">Multi-pass membrane protein</topology>
    </subcellularLocation>
</comment>
<accession>A0A9X3NL09</accession>
<dbReference type="SUPFAM" id="SSF103473">
    <property type="entry name" value="MFS general substrate transporter"/>
    <property type="match status" value="1"/>
</dbReference>
<reference evidence="8" key="1">
    <citation type="submission" date="2021-10" db="EMBL/GenBank/DDBJ databases">
        <title>Streptomonospora sp. nov., isolated from mangrove soil.</title>
        <authorList>
            <person name="Chen X."/>
            <person name="Ge X."/>
            <person name="Liu W."/>
        </authorList>
    </citation>
    <scope>NUCLEOTIDE SEQUENCE</scope>
    <source>
        <strain evidence="8">S1-112</strain>
    </source>
</reference>
<dbReference type="Gene3D" id="1.20.1250.20">
    <property type="entry name" value="MFS general substrate transporter like domains"/>
    <property type="match status" value="1"/>
</dbReference>
<keyword evidence="3 7" id="KW-0812">Transmembrane</keyword>
<evidence type="ECO:0000313" key="9">
    <source>
        <dbReference type="Proteomes" id="UP001140076"/>
    </source>
</evidence>
<evidence type="ECO:0000256" key="4">
    <source>
        <dbReference type="ARBA" id="ARBA00022989"/>
    </source>
</evidence>
<feature type="transmembrane region" description="Helical" evidence="7">
    <location>
        <begin position="414"/>
        <end position="435"/>
    </location>
</feature>
<dbReference type="GO" id="GO:0022857">
    <property type="term" value="F:transmembrane transporter activity"/>
    <property type="evidence" value="ECO:0007669"/>
    <property type="project" value="InterPro"/>
</dbReference>
<feature type="transmembrane region" description="Helical" evidence="7">
    <location>
        <begin position="107"/>
        <end position="126"/>
    </location>
</feature>
<dbReference type="GO" id="GO:0005886">
    <property type="term" value="C:plasma membrane"/>
    <property type="evidence" value="ECO:0007669"/>
    <property type="project" value="UniProtKB-SubCell"/>
</dbReference>
<feature type="transmembrane region" description="Helical" evidence="7">
    <location>
        <begin position="349"/>
        <end position="370"/>
    </location>
</feature>
<gene>
    <name evidence="8" type="ORF">LG943_15220</name>
</gene>
<sequence>MLPPSRPPAPPLRRNGAFRLLWTAQCLSQLGFYTGIVVYPLLVLTTDGGALWAGVLGFTASAAGLAARLPAGLACDRFDRRRLLLGAALCRAAAMALLAVGCAAGTVPLPLLLVVAAVDGGMLEVARYAERAALRHVVRPGDLTAAVSGNEARGQAAGLAGPALGGWLFALAPALPFAGNAAAHLLAAGLVTRVRGPLQGHAEGRAGGEGHRIEGAAGEGAGDGRPGRDRPRGDRPRADRPRVLREAARGFALIRADRTLRVLVPASLCPNACFGGVALLIVAAAEGRGDGAAAIGAALSVAGLGGVAGALAAPALLRRLRPSVLLLGALALMPCAVAGLAAAPGPVAAAVLLGACMFTVPVLNAQLTVYQIRRTPDALQGRVFAATAFAMGVTQPLGPLLGGAGYHFLGPTPAFLALAGLLAAGAACVAALPAARRLPPAEAGMGAATEEETAEAPPP</sequence>
<evidence type="ECO:0000256" key="6">
    <source>
        <dbReference type="SAM" id="MobiDB-lite"/>
    </source>
</evidence>
<name>A0A9X3NL09_9ACTN</name>
<keyword evidence="9" id="KW-1185">Reference proteome</keyword>
<feature type="region of interest" description="Disordered" evidence="6">
    <location>
        <begin position="201"/>
        <end position="241"/>
    </location>
</feature>
<organism evidence="8 9">
    <name type="scientific">Streptomonospora mangrovi</name>
    <dbReference type="NCBI Taxonomy" id="2883123"/>
    <lineage>
        <taxon>Bacteria</taxon>
        <taxon>Bacillati</taxon>
        <taxon>Actinomycetota</taxon>
        <taxon>Actinomycetes</taxon>
        <taxon>Streptosporangiales</taxon>
        <taxon>Nocardiopsidaceae</taxon>
        <taxon>Streptomonospora</taxon>
    </lineage>
</organism>
<evidence type="ECO:0000256" key="2">
    <source>
        <dbReference type="ARBA" id="ARBA00022475"/>
    </source>
</evidence>
<dbReference type="InterPro" id="IPR036259">
    <property type="entry name" value="MFS_trans_sf"/>
</dbReference>
<feature type="transmembrane region" description="Helical" evidence="7">
    <location>
        <begin position="382"/>
        <end position="402"/>
    </location>
</feature>